<accession>A0A9W4WXR9</accession>
<dbReference type="Gene3D" id="3.30.420.10">
    <property type="entry name" value="Ribonuclease H-like superfamily/Ribonuclease H"/>
    <property type="match status" value="1"/>
</dbReference>
<dbReference type="AlphaFoldDB" id="A0A9W4WXR9"/>
<sequence>MRNDEGLTSILKDEIANHQDIPFMPVDIEEAKEYINKIPIIFFVSMDISLMAESSILTTGKDNKEGTGWYPIRDYHAEKKPYFHIVIPNKDLRFTALDIILNNNSKIDPECKIETASDDTGTYYCKVAREYQILLSALMLTRDIETYNSRESGNFLEAKNDISQVFTICMTLHWKDDLISLERICLVDVETKPDPRGIIIIYIQLGFNDSGYDWPFIVEKATKLNVLKWMVQRMLANPHKKADDKSILTWNYFGGRGEPLTNGFFQRSQWVKKVDKEKCGLDGKANISLSKLWKYYSEARDGTSDSSKKHMHEIVASIAHISLFDSHYYAIGTKLSNLLGVEA</sequence>
<comment type="caution">
    <text evidence="1">The sequence shown here is derived from an EMBL/GenBank/DDBJ whole genome shotgun (WGS) entry which is preliminary data.</text>
</comment>
<evidence type="ECO:0000313" key="1">
    <source>
        <dbReference type="EMBL" id="CAI2187037.1"/>
    </source>
</evidence>
<keyword evidence="2" id="KW-1185">Reference proteome</keyword>
<protein>
    <submittedName>
        <fullName evidence="1">5994_t:CDS:1</fullName>
    </submittedName>
</protein>
<dbReference type="SUPFAM" id="SSF53098">
    <property type="entry name" value="Ribonuclease H-like"/>
    <property type="match status" value="1"/>
</dbReference>
<gene>
    <name evidence="1" type="ORF">FWILDA_LOCUS12875</name>
</gene>
<dbReference type="GO" id="GO:0003676">
    <property type="term" value="F:nucleic acid binding"/>
    <property type="evidence" value="ECO:0007669"/>
    <property type="project" value="InterPro"/>
</dbReference>
<name>A0A9W4WXR9_9GLOM</name>
<dbReference type="EMBL" id="CAMKVN010004425">
    <property type="protein sequence ID" value="CAI2187037.1"/>
    <property type="molecule type" value="Genomic_DNA"/>
</dbReference>
<dbReference type="InterPro" id="IPR012337">
    <property type="entry name" value="RNaseH-like_sf"/>
</dbReference>
<proteinExistence type="predicted"/>
<dbReference type="Proteomes" id="UP001153678">
    <property type="component" value="Unassembled WGS sequence"/>
</dbReference>
<evidence type="ECO:0000313" key="2">
    <source>
        <dbReference type="Proteomes" id="UP001153678"/>
    </source>
</evidence>
<organism evidence="1 2">
    <name type="scientific">Funneliformis geosporum</name>
    <dbReference type="NCBI Taxonomy" id="1117311"/>
    <lineage>
        <taxon>Eukaryota</taxon>
        <taxon>Fungi</taxon>
        <taxon>Fungi incertae sedis</taxon>
        <taxon>Mucoromycota</taxon>
        <taxon>Glomeromycotina</taxon>
        <taxon>Glomeromycetes</taxon>
        <taxon>Glomerales</taxon>
        <taxon>Glomeraceae</taxon>
        <taxon>Funneliformis</taxon>
    </lineage>
</organism>
<reference evidence="1" key="1">
    <citation type="submission" date="2022-08" db="EMBL/GenBank/DDBJ databases">
        <authorList>
            <person name="Kallberg Y."/>
            <person name="Tangrot J."/>
            <person name="Rosling A."/>
        </authorList>
    </citation>
    <scope>NUCLEOTIDE SEQUENCE</scope>
    <source>
        <strain evidence="1">Wild A</strain>
    </source>
</reference>
<dbReference type="InterPro" id="IPR036397">
    <property type="entry name" value="RNaseH_sf"/>
</dbReference>